<evidence type="ECO:0000313" key="4">
    <source>
        <dbReference type="EMBL" id="AAT62556.1"/>
    </source>
</evidence>
<dbReference type="AlphaFoldDB" id="Q6HBT3"/>
<proteinExistence type="predicted"/>
<dbReference type="Gene3D" id="2.70.70.10">
    <property type="entry name" value="Glucose Permease (Domain IIA)"/>
    <property type="match status" value="1"/>
</dbReference>
<dbReference type="GO" id="GO:0004222">
    <property type="term" value="F:metalloendopeptidase activity"/>
    <property type="evidence" value="ECO:0007669"/>
    <property type="project" value="TreeGrafter"/>
</dbReference>
<sequence length="333" mass="38056">MKGVYFMLRKISLLLSICFLLHQNIAYGEDNQQSIYEKRMALYKETEQSSGIPWYYLAAMDQYERNIRSVRKDIPKKTDAIISLYFKPEIWAGPVNGNDTLPHTIALFGGLGLDGDKDGFANANNDRDLLHTAATILKKQGTSEERIKIMLWEYYRRAKTVDLITEYAQIYKHYGRINLEGNAFPLPIRSDHSYRSTFGAGRSFGGRRVHEGTDIFAGYGVPVRSTCYGIIETKGWNRLGGWRIGIRDLHNNYHYYAHLGGFSKEIQLGQIVEPGKVIGFVGSTGYGPPGTAGKFPPHLHFGMYKDNGYTEWAFDPYMHLSLWERKERANTKR</sequence>
<gene>
    <name evidence="4" type="ordered locus">BT9727_4683</name>
</gene>
<keyword evidence="1 2" id="KW-0732">Signal</keyword>
<reference evidence="4 5" key="1">
    <citation type="journal article" date="2006" name="J. Bacteriol.">
        <title>Pathogenomic sequence analysis of Bacillus cereus and Bacillus thuringiensis isolates closely related to Bacillus anthracis.</title>
        <authorList>
            <person name="Han C.S."/>
            <person name="Xie G."/>
            <person name="Challacombe J.F."/>
            <person name="Altherr M.R."/>
            <person name="Bhotika S.S."/>
            <person name="Brown N."/>
            <person name="Bruce D."/>
            <person name="Campbell C.S."/>
            <person name="Campbell M.L."/>
            <person name="Chen J."/>
            <person name="Chertkov O."/>
            <person name="Cleland C."/>
            <person name="Dimitrijevic M."/>
            <person name="Doggett N.A."/>
            <person name="Fawcett J.J."/>
            <person name="Glavina T."/>
            <person name="Goodwin L.A."/>
            <person name="Green L.D."/>
            <person name="Hill K.K."/>
            <person name="Hitchcock P."/>
            <person name="Jackson P.J."/>
            <person name="Keim P."/>
            <person name="Kewalramani A.R."/>
            <person name="Longmire J."/>
            <person name="Lucas S."/>
            <person name="Malfatti S."/>
            <person name="McMurry K."/>
            <person name="Meincke L.J."/>
            <person name="Misra M."/>
            <person name="Moseman B.L."/>
            <person name="Mundt M."/>
            <person name="Munk A.C."/>
            <person name="Okinaka R.T."/>
            <person name="Parson-Quintana B."/>
            <person name="Reilly L.P."/>
            <person name="Richardson P."/>
            <person name="Robinson D.L."/>
            <person name="Rubin E."/>
            <person name="Saunders E."/>
            <person name="Tapia R."/>
            <person name="Tesmer J.G."/>
            <person name="Thayer N."/>
            <person name="Thompson L.S."/>
            <person name="Tice H."/>
            <person name="Ticknor L.O."/>
            <person name="Wills P.L."/>
            <person name="Brettin T.S."/>
            <person name="Gilna P."/>
        </authorList>
    </citation>
    <scope>NUCLEOTIDE SEQUENCE [LARGE SCALE GENOMIC DNA]</scope>
    <source>
        <strain evidence="4 5">97-27</strain>
    </source>
</reference>
<dbReference type="PATRIC" id="fig|281309.8.peg.4981"/>
<evidence type="ECO:0000259" key="3">
    <source>
        <dbReference type="Pfam" id="PF01551"/>
    </source>
</evidence>
<dbReference type="InterPro" id="IPR011055">
    <property type="entry name" value="Dup_hybrid_motif"/>
</dbReference>
<evidence type="ECO:0000313" key="5">
    <source>
        <dbReference type="Proteomes" id="UP000001301"/>
    </source>
</evidence>
<evidence type="ECO:0000256" key="2">
    <source>
        <dbReference type="SAM" id="SignalP"/>
    </source>
</evidence>
<accession>Q6HBT3</accession>
<feature type="signal peptide" evidence="2">
    <location>
        <begin position="1"/>
        <end position="28"/>
    </location>
</feature>
<dbReference type="CDD" id="cd12797">
    <property type="entry name" value="M23_peptidase"/>
    <property type="match status" value="1"/>
</dbReference>
<dbReference type="InterPro" id="IPR016047">
    <property type="entry name" value="M23ase_b-sheet_dom"/>
</dbReference>
<feature type="domain" description="M23ase beta-sheet core" evidence="3">
    <location>
        <begin position="209"/>
        <end position="307"/>
    </location>
</feature>
<dbReference type="PANTHER" id="PTHR21666:SF289">
    <property type="entry name" value="L-ALA--D-GLU ENDOPEPTIDASE"/>
    <property type="match status" value="1"/>
</dbReference>
<dbReference type="EMBL" id="AE017355">
    <property type="protein sequence ID" value="AAT62556.1"/>
    <property type="molecule type" value="Genomic_DNA"/>
</dbReference>
<dbReference type="Proteomes" id="UP000001301">
    <property type="component" value="Chromosome"/>
</dbReference>
<evidence type="ECO:0000256" key="1">
    <source>
        <dbReference type="ARBA" id="ARBA00022729"/>
    </source>
</evidence>
<dbReference type="InterPro" id="IPR050570">
    <property type="entry name" value="Cell_wall_metabolism_enzyme"/>
</dbReference>
<dbReference type="HOGENOM" id="CLU_849020_0_0_9"/>
<dbReference type="PANTHER" id="PTHR21666">
    <property type="entry name" value="PEPTIDASE-RELATED"/>
    <property type="match status" value="1"/>
</dbReference>
<dbReference type="MEROPS" id="M23.010"/>
<protein>
    <submittedName>
        <fullName evidence="4">Peptidase, M23/M37 family</fullName>
    </submittedName>
</protein>
<dbReference type="Pfam" id="PF01551">
    <property type="entry name" value="Peptidase_M23"/>
    <property type="match status" value="1"/>
</dbReference>
<feature type="chain" id="PRO_5004275319" evidence="2">
    <location>
        <begin position="29"/>
        <end position="333"/>
    </location>
</feature>
<dbReference type="SUPFAM" id="SSF51261">
    <property type="entry name" value="Duplicated hybrid motif"/>
    <property type="match status" value="1"/>
</dbReference>
<name>Q6HBT3_BACHK</name>
<organism evidence="4 5">
    <name type="scientific">Bacillus thuringiensis subsp. konkukian (strain 97-27)</name>
    <dbReference type="NCBI Taxonomy" id="281309"/>
    <lineage>
        <taxon>Bacteria</taxon>
        <taxon>Bacillati</taxon>
        <taxon>Bacillota</taxon>
        <taxon>Bacilli</taxon>
        <taxon>Bacillales</taxon>
        <taxon>Bacillaceae</taxon>
        <taxon>Bacillus</taxon>
        <taxon>Bacillus cereus group</taxon>
    </lineage>
</organism>
<dbReference type="KEGG" id="btk:BT9727_4683"/>